<evidence type="ECO:0000256" key="1">
    <source>
        <dbReference type="SAM" id="MobiDB-lite"/>
    </source>
</evidence>
<feature type="compositionally biased region" description="Basic and acidic residues" evidence="1">
    <location>
        <begin position="17"/>
        <end position="27"/>
    </location>
</feature>
<organism evidence="2 3">
    <name type="scientific">Wolfiporia cocos (strain MD-104)</name>
    <name type="common">Brown rot fungus</name>
    <dbReference type="NCBI Taxonomy" id="742152"/>
    <lineage>
        <taxon>Eukaryota</taxon>
        <taxon>Fungi</taxon>
        <taxon>Dikarya</taxon>
        <taxon>Basidiomycota</taxon>
        <taxon>Agaricomycotina</taxon>
        <taxon>Agaricomycetes</taxon>
        <taxon>Polyporales</taxon>
        <taxon>Phaeolaceae</taxon>
        <taxon>Wolfiporia</taxon>
    </lineage>
</organism>
<proteinExistence type="predicted"/>
<dbReference type="Proteomes" id="UP000218811">
    <property type="component" value="Unassembled WGS sequence"/>
</dbReference>
<name>A0A2H3J7M5_WOLCO</name>
<evidence type="ECO:0000313" key="3">
    <source>
        <dbReference type="Proteomes" id="UP000218811"/>
    </source>
</evidence>
<dbReference type="AlphaFoldDB" id="A0A2H3J7M5"/>
<sequence length="216" mass="22770">MYPRWAAVASRNAGQAARRDASEDSRGRHVARARHDRQTSGRRRAPAEDAATISQLICLAAAKRTSHDTTRTRGLAGAAAGKQDGAADRASGSAALEDQARPPLCSSWKHSVVDGGVSGRGGIGVPSRYAAGDWQLPWRLGTAPSRVDVGADAGLRAHVASLRTAGAIRPSPGAHGDERTADGATRRVTPWRAFHRHGLPHAADWARCGSENDKGR</sequence>
<evidence type="ECO:0000313" key="2">
    <source>
        <dbReference type="EMBL" id="PCH37635.1"/>
    </source>
</evidence>
<accession>A0A2H3J7M5</accession>
<protein>
    <submittedName>
        <fullName evidence="2">Uncharacterized protein</fullName>
    </submittedName>
</protein>
<feature type="compositionally biased region" description="Low complexity" evidence="1">
    <location>
        <begin position="72"/>
        <end position="95"/>
    </location>
</feature>
<keyword evidence="3" id="KW-1185">Reference proteome</keyword>
<dbReference type="EMBL" id="KB467942">
    <property type="protein sequence ID" value="PCH37635.1"/>
    <property type="molecule type" value="Genomic_DNA"/>
</dbReference>
<feature type="compositionally biased region" description="Basic residues" evidence="1">
    <location>
        <begin position="28"/>
        <end position="44"/>
    </location>
</feature>
<feature type="region of interest" description="Disordered" evidence="1">
    <location>
        <begin position="67"/>
        <end position="101"/>
    </location>
</feature>
<gene>
    <name evidence="2" type="ORF">WOLCODRAFT_148582</name>
</gene>
<reference evidence="2 3" key="1">
    <citation type="journal article" date="2012" name="Science">
        <title>The Paleozoic origin of enzymatic lignin decomposition reconstructed from 31 fungal genomes.</title>
        <authorList>
            <person name="Floudas D."/>
            <person name="Binder M."/>
            <person name="Riley R."/>
            <person name="Barry K."/>
            <person name="Blanchette R.A."/>
            <person name="Henrissat B."/>
            <person name="Martinez A.T."/>
            <person name="Otillar R."/>
            <person name="Spatafora J.W."/>
            <person name="Yadav J.S."/>
            <person name="Aerts A."/>
            <person name="Benoit I."/>
            <person name="Boyd A."/>
            <person name="Carlson A."/>
            <person name="Copeland A."/>
            <person name="Coutinho P.M."/>
            <person name="de Vries R.P."/>
            <person name="Ferreira P."/>
            <person name="Findley K."/>
            <person name="Foster B."/>
            <person name="Gaskell J."/>
            <person name="Glotzer D."/>
            <person name="Gorecki P."/>
            <person name="Heitman J."/>
            <person name="Hesse C."/>
            <person name="Hori C."/>
            <person name="Igarashi K."/>
            <person name="Jurgens J.A."/>
            <person name="Kallen N."/>
            <person name="Kersten P."/>
            <person name="Kohler A."/>
            <person name="Kuees U."/>
            <person name="Kumar T.K.A."/>
            <person name="Kuo A."/>
            <person name="LaButti K."/>
            <person name="Larrondo L.F."/>
            <person name="Lindquist E."/>
            <person name="Ling A."/>
            <person name="Lombard V."/>
            <person name="Lucas S."/>
            <person name="Lundell T."/>
            <person name="Martin R."/>
            <person name="McLaughlin D.J."/>
            <person name="Morgenstern I."/>
            <person name="Morin E."/>
            <person name="Murat C."/>
            <person name="Nagy L.G."/>
            <person name="Nolan M."/>
            <person name="Ohm R.A."/>
            <person name="Patyshakuliyeva A."/>
            <person name="Rokas A."/>
            <person name="Ruiz-Duenas F.J."/>
            <person name="Sabat G."/>
            <person name="Salamov A."/>
            <person name="Samejima M."/>
            <person name="Schmutz J."/>
            <person name="Slot J.C."/>
            <person name="St John F."/>
            <person name="Stenlid J."/>
            <person name="Sun H."/>
            <person name="Sun S."/>
            <person name="Syed K."/>
            <person name="Tsang A."/>
            <person name="Wiebenga A."/>
            <person name="Young D."/>
            <person name="Pisabarro A."/>
            <person name="Eastwood D.C."/>
            <person name="Martin F."/>
            <person name="Cullen D."/>
            <person name="Grigoriev I.V."/>
            <person name="Hibbett D.S."/>
        </authorList>
    </citation>
    <scope>NUCLEOTIDE SEQUENCE [LARGE SCALE GENOMIC DNA]</scope>
    <source>
        <strain evidence="2 3">MD-104</strain>
    </source>
</reference>
<feature type="region of interest" description="Disordered" evidence="1">
    <location>
        <begin position="1"/>
        <end position="48"/>
    </location>
</feature>